<evidence type="ECO:0000256" key="4">
    <source>
        <dbReference type="SAM" id="MobiDB-lite"/>
    </source>
</evidence>
<dbReference type="Proteomes" id="UP000578091">
    <property type="component" value="Unassembled WGS sequence"/>
</dbReference>
<dbReference type="AlphaFoldDB" id="A0A853JEX4"/>
<feature type="region of interest" description="Disordered" evidence="4">
    <location>
        <begin position="22"/>
        <end position="41"/>
    </location>
</feature>
<dbReference type="EMBL" id="JACCKA010000087">
    <property type="protein sequence ID" value="NZA27893.1"/>
    <property type="molecule type" value="Genomic_DNA"/>
</dbReference>
<dbReference type="InterPro" id="IPR052563">
    <property type="entry name" value="FliK"/>
</dbReference>
<keyword evidence="6" id="KW-0969">Cilium</keyword>
<reference evidence="6 7" key="1">
    <citation type="submission" date="2020-07" db="EMBL/GenBank/DDBJ databases">
        <title>Luteimonas sp. SJ-92.</title>
        <authorList>
            <person name="Huang X.-X."/>
            <person name="Xu L."/>
            <person name="Sun J.-Q."/>
        </authorList>
    </citation>
    <scope>NUCLEOTIDE SEQUENCE [LARGE SCALE GENOMIC DNA]</scope>
    <source>
        <strain evidence="6 7">SJ-92</strain>
    </source>
</reference>
<sequence length="198" mass="20180">MQPAPQAAPVAAPAAPPVAFEPLLLADGGGDGEAPPPSFLVAPATPVQAAREAPAALAPPPTPTPNLHGDDFAEAVGARLHWLADQKVGHAQIRITPHDLGPIDVRIRLDGDRVSADFSSAQAEVRQALEASLPRLREMLGAHGFQLAHADVGQQSRHDGATARERGDATGGGGGEDGAAQPPLPAMPASRGLVDAYA</sequence>
<keyword evidence="7" id="KW-1185">Reference proteome</keyword>
<dbReference type="Pfam" id="PF02120">
    <property type="entry name" value="Flg_hook"/>
    <property type="match status" value="1"/>
</dbReference>
<keyword evidence="3" id="KW-1005">Bacterial flagellum biogenesis</keyword>
<dbReference type="GO" id="GO:0044780">
    <property type="term" value="P:bacterial-type flagellum assembly"/>
    <property type="evidence" value="ECO:0007669"/>
    <property type="project" value="InterPro"/>
</dbReference>
<feature type="region of interest" description="Disordered" evidence="4">
    <location>
        <begin position="153"/>
        <end position="198"/>
    </location>
</feature>
<accession>A0A853JEX4</accession>
<evidence type="ECO:0000256" key="3">
    <source>
        <dbReference type="ARBA" id="ARBA00022795"/>
    </source>
</evidence>
<feature type="compositionally biased region" description="Basic and acidic residues" evidence="4">
    <location>
        <begin position="156"/>
        <end position="168"/>
    </location>
</feature>
<dbReference type="PANTHER" id="PTHR37533">
    <property type="entry name" value="FLAGELLAR HOOK-LENGTH CONTROL PROTEIN"/>
    <property type="match status" value="1"/>
</dbReference>
<feature type="region of interest" description="Disordered" evidence="4">
    <location>
        <begin position="50"/>
        <end position="71"/>
    </location>
</feature>
<dbReference type="InterPro" id="IPR038610">
    <property type="entry name" value="FliK-like_C_sf"/>
</dbReference>
<dbReference type="GO" id="GO:0009424">
    <property type="term" value="C:bacterial-type flagellum hook"/>
    <property type="evidence" value="ECO:0007669"/>
    <property type="project" value="InterPro"/>
</dbReference>
<evidence type="ECO:0000256" key="2">
    <source>
        <dbReference type="ARBA" id="ARBA00009149"/>
    </source>
</evidence>
<dbReference type="Gene3D" id="3.30.750.140">
    <property type="match status" value="1"/>
</dbReference>
<feature type="domain" description="Flagellar hook-length control protein-like C-terminal" evidence="5">
    <location>
        <begin position="81"/>
        <end position="158"/>
    </location>
</feature>
<evidence type="ECO:0000256" key="1">
    <source>
        <dbReference type="ARBA" id="ARBA00003944"/>
    </source>
</evidence>
<dbReference type="InterPro" id="IPR021136">
    <property type="entry name" value="Flagellar_hook_control-like_C"/>
</dbReference>
<dbReference type="CDD" id="cd17470">
    <property type="entry name" value="T3SS_Flik_C"/>
    <property type="match status" value="1"/>
</dbReference>
<comment type="function">
    <text evidence="1">Controls the length of the flagellar hook.</text>
</comment>
<dbReference type="PRINTS" id="PR01007">
    <property type="entry name" value="FLGHOOKFLIK"/>
</dbReference>
<keyword evidence="6" id="KW-0966">Cell projection</keyword>
<keyword evidence="6" id="KW-0282">Flagellum</keyword>
<evidence type="ECO:0000313" key="7">
    <source>
        <dbReference type="Proteomes" id="UP000578091"/>
    </source>
</evidence>
<organism evidence="6 7">
    <name type="scientific">Luteimonas salinisoli</name>
    <dbReference type="NCBI Taxonomy" id="2752307"/>
    <lineage>
        <taxon>Bacteria</taxon>
        <taxon>Pseudomonadati</taxon>
        <taxon>Pseudomonadota</taxon>
        <taxon>Gammaproteobacteria</taxon>
        <taxon>Lysobacterales</taxon>
        <taxon>Lysobacteraceae</taxon>
        <taxon>Luteimonas</taxon>
    </lineage>
</organism>
<gene>
    <name evidence="6" type="ORF">H0E84_16055</name>
</gene>
<evidence type="ECO:0000313" key="6">
    <source>
        <dbReference type="EMBL" id="NZA27893.1"/>
    </source>
</evidence>
<proteinExistence type="inferred from homology"/>
<dbReference type="InterPro" id="IPR001635">
    <property type="entry name" value="Flag_hook_Flik"/>
</dbReference>
<comment type="caution">
    <text evidence="6">The sequence shown here is derived from an EMBL/GenBank/DDBJ whole genome shotgun (WGS) entry which is preliminary data.</text>
</comment>
<evidence type="ECO:0000259" key="5">
    <source>
        <dbReference type="Pfam" id="PF02120"/>
    </source>
</evidence>
<name>A0A853JEX4_9GAMM</name>
<dbReference type="PANTHER" id="PTHR37533:SF2">
    <property type="entry name" value="FLAGELLAR HOOK-LENGTH CONTROL PROTEIN"/>
    <property type="match status" value="1"/>
</dbReference>
<comment type="similarity">
    <text evidence="2">Belongs to the FliK family.</text>
</comment>
<protein>
    <submittedName>
        <fullName evidence="6">Flagellar hook-length control protein FliK</fullName>
    </submittedName>
</protein>